<name>A0A8H6W4A7_9AGAR</name>
<feature type="region of interest" description="Disordered" evidence="1">
    <location>
        <begin position="373"/>
        <end position="421"/>
    </location>
</feature>
<evidence type="ECO:0000256" key="2">
    <source>
        <dbReference type="SAM" id="Phobius"/>
    </source>
</evidence>
<evidence type="ECO:0000313" key="4">
    <source>
        <dbReference type="Proteomes" id="UP000636479"/>
    </source>
</evidence>
<feature type="transmembrane region" description="Helical" evidence="2">
    <location>
        <begin position="242"/>
        <end position="264"/>
    </location>
</feature>
<keyword evidence="4" id="KW-1185">Reference proteome</keyword>
<feature type="transmembrane region" description="Helical" evidence="2">
    <location>
        <begin position="324"/>
        <end position="344"/>
    </location>
</feature>
<dbReference type="Proteomes" id="UP000636479">
    <property type="component" value="Unassembled WGS sequence"/>
</dbReference>
<dbReference type="RefSeq" id="XP_037218152.1">
    <property type="nucleotide sequence ID" value="XM_037364910.1"/>
</dbReference>
<reference evidence="3" key="1">
    <citation type="submission" date="2020-05" db="EMBL/GenBank/DDBJ databases">
        <title>Mycena genomes resolve the evolution of fungal bioluminescence.</title>
        <authorList>
            <person name="Tsai I.J."/>
        </authorList>
    </citation>
    <scope>NUCLEOTIDE SEQUENCE</scope>
    <source>
        <strain evidence="3">171206Taipei</strain>
    </source>
</reference>
<gene>
    <name evidence="3" type="ORF">MIND_00824000</name>
</gene>
<dbReference type="OrthoDB" id="3234297at2759"/>
<keyword evidence="2" id="KW-0812">Transmembrane</keyword>
<dbReference type="AlphaFoldDB" id="A0A8H6W4A7"/>
<feature type="transmembrane region" description="Helical" evidence="2">
    <location>
        <begin position="292"/>
        <end position="318"/>
    </location>
</feature>
<comment type="caution">
    <text evidence="3">The sequence shown here is derived from an EMBL/GenBank/DDBJ whole genome shotgun (WGS) entry which is preliminary data.</text>
</comment>
<dbReference type="EMBL" id="JACAZF010000007">
    <property type="protein sequence ID" value="KAF7298764.1"/>
    <property type="molecule type" value="Genomic_DNA"/>
</dbReference>
<organism evidence="3 4">
    <name type="scientific">Mycena indigotica</name>
    <dbReference type="NCBI Taxonomy" id="2126181"/>
    <lineage>
        <taxon>Eukaryota</taxon>
        <taxon>Fungi</taxon>
        <taxon>Dikarya</taxon>
        <taxon>Basidiomycota</taxon>
        <taxon>Agaricomycotina</taxon>
        <taxon>Agaricomycetes</taxon>
        <taxon>Agaricomycetidae</taxon>
        <taxon>Agaricales</taxon>
        <taxon>Marasmiineae</taxon>
        <taxon>Mycenaceae</taxon>
        <taxon>Mycena</taxon>
    </lineage>
</organism>
<feature type="transmembrane region" description="Helical" evidence="2">
    <location>
        <begin position="149"/>
        <end position="173"/>
    </location>
</feature>
<feature type="transmembrane region" description="Helical" evidence="2">
    <location>
        <begin position="118"/>
        <end position="137"/>
    </location>
</feature>
<dbReference type="GeneID" id="59347426"/>
<evidence type="ECO:0000256" key="1">
    <source>
        <dbReference type="SAM" id="MobiDB-lite"/>
    </source>
</evidence>
<feature type="transmembrane region" description="Helical" evidence="2">
    <location>
        <begin position="185"/>
        <end position="204"/>
    </location>
</feature>
<keyword evidence="2" id="KW-1133">Transmembrane helix</keyword>
<accession>A0A8H6W4A7</accession>
<evidence type="ECO:0000313" key="3">
    <source>
        <dbReference type="EMBL" id="KAF7298764.1"/>
    </source>
</evidence>
<protein>
    <submittedName>
        <fullName evidence="3">Uncharacterized protein</fullName>
    </submittedName>
</protein>
<sequence>MTSNLTTTLSATNWSTQGWNPFYFEFPDRNPCFGLKDVAQCSGNTTDVTATMLQFLNLTDFNKYFDAYCLNPPDDSCAFGFCPNPDVASPTVRYSTYFTTVMSAVLVLYLPEEVASTFFSQLLNVYSLIIAALIAVAKRNLTKPHTAVALGLACSPLSAYLIIYVIRSLFGGLTRLHSVFGKGMWLPRLAVLMLVPVWITLLILTSVPNGSWRFQQTACDAIVANHHILQTFFEPFLILSQYFAPFTGTVFGIWFITWAVAIYLRRNDIWKSGKGRFPLLRMWRKVVDHYPFIQFCTVIAIPHIAWIINIEMGVAVILTRESFSYTYGQMLALLVTIPPIIQLVQLTPRLFWWFVDLTWVRFVSFRRNKPRHNPPLDRRSTNESTDAGGEYSELQDTLPLVEPKHRVSFSQDDAAKSRGVP</sequence>
<keyword evidence="2" id="KW-0472">Membrane</keyword>
<proteinExistence type="predicted"/>